<dbReference type="NCBIfam" id="TIGR02243">
    <property type="entry name" value="putative baseplate assembly protein"/>
    <property type="match status" value="1"/>
</dbReference>
<keyword evidence="2" id="KW-1185">Reference proteome</keyword>
<dbReference type="AlphaFoldDB" id="A0A5R9GI73"/>
<name>A0A5R9GI73_9BACL</name>
<reference evidence="1 2" key="1">
    <citation type="submission" date="2019-05" db="EMBL/GenBank/DDBJ databases">
        <authorList>
            <person name="Narsing Rao M.P."/>
            <person name="Li W.J."/>
        </authorList>
    </citation>
    <scope>NUCLEOTIDE SEQUENCE [LARGE SCALE GENOMIC DNA]</scope>
    <source>
        <strain evidence="1 2">SYSU_K30003</strain>
    </source>
</reference>
<dbReference type="EMBL" id="VCIW01000001">
    <property type="protein sequence ID" value="TLS53970.1"/>
    <property type="molecule type" value="Genomic_DNA"/>
</dbReference>
<proteinExistence type="predicted"/>
<evidence type="ECO:0000313" key="1">
    <source>
        <dbReference type="EMBL" id="TLS53970.1"/>
    </source>
</evidence>
<gene>
    <name evidence="1" type="ORF">FE782_01060</name>
</gene>
<dbReference type="OrthoDB" id="9027184at2"/>
<accession>A0A5R9GI73</accession>
<protein>
    <submittedName>
        <fullName evidence="1">Putative baseplate assembly protein</fullName>
    </submittedName>
</protein>
<sequence>MLPLPNLDDRTFEQLVREARDLIPGVFPEWTDENAHDPGITLLEMLAWHLEVQQYRLDRLTANHERKFLKLLGESPLPRAPARSSVVFSGADRALKLPVGTVLRAGDTPYETERPLTVVPADGVRLSVTTASGSREVSAGDENGHAPFYPFGQDGEVGARFSIRFREPLPANEPLSLWIELAFDGGLEAKRIPPNEASFVPSGTVEWTYWAEAEDGTATWTPLPLELDETYAFHQSGSIRFHLPATTRRLSVRMTGGAYDRVPRVRKLHVNETSAAQGFSHAVVETFDGTGAPDLALRPRHALFSRGVVQAQTRSGADGGWVDWDEVESWPDGPSRAFRTSRDDATGEVTVTFGDGVHGAIPPEGVGAIRLIAVSPELYGRAACGAGTGISGQRVKLPIGPALPGALLVQVGWVPEGASAPVWHDWRRVDDFDRSRPDSRHYALDDAEGELRFSGGERGAVPPASGFPNIRVIGLRVGGGAIGNVKEGRIRSSDDSVVAESLIIENVRPAEGGAEPETTGEALRRVQRGVLEPDCGVTEEDIERLVLAVPGIAVSRVKAIPGFRPGLRNYPEERTLGDVTVVVEPRSQREAAKPSAGFLQTVRNYLEPYRLLTTKFHVVPPEYVKVGVRAIVVVDPRYEAKESRVHEAIDRWFARWDFGRSVYKGDVYDAIHSVPGVVYIQDVWLMADGKDVFKEEGGDVRIPPNGLVVSGAHEIELLSSGR</sequence>
<comment type="caution">
    <text evidence="1">The sequence shown here is derived from an EMBL/GenBank/DDBJ whole genome shotgun (WGS) entry which is preliminary data.</text>
</comment>
<evidence type="ECO:0000313" key="2">
    <source>
        <dbReference type="Proteomes" id="UP000309676"/>
    </source>
</evidence>
<dbReference type="RefSeq" id="WP_138191618.1">
    <property type="nucleotide sequence ID" value="NZ_VCIW01000001.1"/>
</dbReference>
<dbReference type="Proteomes" id="UP000309676">
    <property type="component" value="Unassembled WGS sequence"/>
</dbReference>
<dbReference type="InterPro" id="IPR011749">
    <property type="entry name" value="CHP02243"/>
</dbReference>
<organism evidence="1 2">
    <name type="scientific">Paenibacillus antri</name>
    <dbReference type="NCBI Taxonomy" id="2582848"/>
    <lineage>
        <taxon>Bacteria</taxon>
        <taxon>Bacillati</taxon>
        <taxon>Bacillota</taxon>
        <taxon>Bacilli</taxon>
        <taxon>Bacillales</taxon>
        <taxon>Paenibacillaceae</taxon>
        <taxon>Paenibacillus</taxon>
    </lineage>
</organism>